<sequence length="458" mass="51675">MRWGMLLGANSWRHATSVLAFDDSLWQKRWNALGVEKQGLSAMLDDIETHQKGQVAASRAAAPPTITVDDEFGDFATVDVLEPKPDELGDFVGAFDALAASAKPLPPPMMLALTKDTFRSKFIHTHTLLKPLLRYLSSPPHHILSEFSSVASPLLRSQAKLFHLLSPFLSPTIQPMNNYNVLVLSLHSMMDQFDTSLLSAFDIADGKGDKAVMKEAAESSWELWDGTGDWEMGKVWAEKREIFYQHGWKPLDNITCIHLLPPCGKHILISPLLIRNDWLDFTPMDKFMSQILKAISEHGSHAIRIFPPPAQVLITFADQIANEVVGEYITPLLERAREVSTVMFLQATAACSRVSWKMVDTMMLATEQRKDSEITRTKAEDVMYVPPTFLAMLQLTFYSYHMFEVNMDKYLNEEVEYLKLVFETICKNWDHQTSAKSSDATTNSTPHFLSSHNPAQVK</sequence>
<dbReference type="PANTHER" id="PTHR12100:SF1">
    <property type="entry name" value="RECYCLIN-1"/>
    <property type="match status" value="1"/>
</dbReference>
<dbReference type="InterPro" id="IPR009976">
    <property type="entry name" value="Sec10-like"/>
</dbReference>
<proteinExistence type="predicted"/>
<accession>A0A8H5CTL3</accession>
<reference evidence="3 4" key="1">
    <citation type="journal article" date="2020" name="ISME J.">
        <title>Uncovering the hidden diversity of litter-decomposition mechanisms in mushroom-forming fungi.</title>
        <authorList>
            <person name="Floudas D."/>
            <person name="Bentzer J."/>
            <person name="Ahren D."/>
            <person name="Johansson T."/>
            <person name="Persson P."/>
            <person name="Tunlid A."/>
        </authorList>
    </citation>
    <scope>NUCLEOTIDE SEQUENCE [LARGE SCALE GENOMIC DNA]</scope>
    <source>
        <strain evidence="3 4">CBS 146.42</strain>
    </source>
</reference>
<dbReference type="Pfam" id="PF07393">
    <property type="entry name" value="Sec10_HB"/>
    <property type="match status" value="1"/>
</dbReference>
<protein>
    <recommendedName>
        <fullName evidence="2">Exocyst complex component Sec10-like alpha-helical bundle domain-containing protein</fullName>
    </recommendedName>
</protein>
<dbReference type="GO" id="GO:0000145">
    <property type="term" value="C:exocyst"/>
    <property type="evidence" value="ECO:0007669"/>
    <property type="project" value="TreeGrafter"/>
</dbReference>
<evidence type="ECO:0000256" key="1">
    <source>
        <dbReference type="SAM" id="MobiDB-lite"/>
    </source>
</evidence>
<dbReference type="Proteomes" id="UP000559027">
    <property type="component" value="Unassembled WGS sequence"/>
</dbReference>
<feature type="region of interest" description="Disordered" evidence="1">
    <location>
        <begin position="435"/>
        <end position="458"/>
    </location>
</feature>
<comment type="caution">
    <text evidence="3">The sequence shown here is derived from an EMBL/GenBank/DDBJ whole genome shotgun (WGS) entry which is preliminary data.</text>
</comment>
<dbReference type="EMBL" id="JAACJO010000027">
    <property type="protein sequence ID" value="KAF5347124.1"/>
    <property type="molecule type" value="Genomic_DNA"/>
</dbReference>
<dbReference type="OrthoDB" id="5554140at2759"/>
<dbReference type="GO" id="GO:0006887">
    <property type="term" value="P:exocytosis"/>
    <property type="evidence" value="ECO:0007669"/>
    <property type="project" value="TreeGrafter"/>
</dbReference>
<name>A0A8H5CTL3_9AGAR</name>
<dbReference type="PANTHER" id="PTHR12100">
    <property type="entry name" value="SEC10"/>
    <property type="match status" value="1"/>
</dbReference>
<dbReference type="GO" id="GO:0006893">
    <property type="term" value="P:Golgi to plasma membrane transport"/>
    <property type="evidence" value="ECO:0007669"/>
    <property type="project" value="TreeGrafter"/>
</dbReference>
<keyword evidence="4" id="KW-1185">Reference proteome</keyword>
<dbReference type="AlphaFoldDB" id="A0A8H5CTL3"/>
<evidence type="ECO:0000313" key="3">
    <source>
        <dbReference type="EMBL" id="KAF5347124.1"/>
    </source>
</evidence>
<evidence type="ECO:0000313" key="4">
    <source>
        <dbReference type="Proteomes" id="UP000559027"/>
    </source>
</evidence>
<feature type="domain" description="Exocyst complex component Sec10-like alpha-helical bundle" evidence="2">
    <location>
        <begin position="284"/>
        <end position="448"/>
    </location>
</feature>
<organism evidence="3 4">
    <name type="scientific">Leucocoprinus leucothites</name>
    <dbReference type="NCBI Taxonomy" id="201217"/>
    <lineage>
        <taxon>Eukaryota</taxon>
        <taxon>Fungi</taxon>
        <taxon>Dikarya</taxon>
        <taxon>Basidiomycota</taxon>
        <taxon>Agaricomycotina</taxon>
        <taxon>Agaricomycetes</taxon>
        <taxon>Agaricomycetidae</taxon>
        <taxon>Agaricales</taxon>
        <taxon>Agaricineae</taxon>
        <taxon>Agaricaceae</taxon>
        <taxon>Leucocoprinus</taxon>
    </lineage>
</organism>
<evidence type="ECO:0000259" key="2">
    <source>
        <dbReference type="Pfam" id="PF07393"/>
    </source>
</evidence>
<dbReference type="InterPro" id="IPR048627">
    <property type="entry name" value="Sec10_HB"/>
</dbReference>
<gene>
    <name evidence="3" type="ORF">D9756_010941</name>
</gene>